<dbReference type="CDD" id="cd18795">
    <property type="entry name" value="SF2_C_Ski2"/>
    <property type="match status" value="1"/>
</dbReference>
<dbReference type="GO" id="GO:0003676">
    <property type="term" value="F:nucleic acid binding"/>
    <property type="evidence" value="ECO:0007669"/>
    <property type="project" value="InterPro"/>
</dbReference>
<accession>A0AAX4P3S1</accession>
<dbReference type="PANTHER" id="PTHR12131:SF24">
    <property type="entry name" value="DEXH-BOX ATP-DEPENDENT RNA HELICASE DEXH11"/>
    <property type="match status" value="1"/>
</dbReference>
<dbReference type="GO" id="GO:0055087">
    <property type="term" value="C:Ski complex"/>
    <property type="evidence" value="ECO:0007669"/>
    <property type="project" value="TreeGrafter"/>
</dbReference>
<evidence type="ECO:0000313" key="10">
    <source>
        <dbReference type="Proteomes" id="UP001472866"/>
    </source>
</evidence>
<keyword evidence="5" id="KW-0067">ATP-binding</keyword>
<dbReference type="Gene3D" id="3.40.50.300">
    <property type="entry name" value="P-loop containing nucleotide triphosphate hydrolases"/>
    <property type="match status" value="2"/>
</dbReference>
<organism evidence="9 10">
    <name type="scientific">Chloropicon roscoffensis</name>
    <dbReference type="NCBI Taxonomy" id="1461544"/>
    <lineage>
        <taxon>Eukaryota</taxon>
        <taxon>Viridiplantae</taxon>
        <taxon>Chlorophyta</taxon>
        <taxon>Chloropicophyceae</taxon>
        <taxon>Chloropicales</taxon>
        <taxon>Chloropicaceae</taxon>
        <taxon>Chloropicon</taxon>
    </lineage>
</organism>
<dbReference type="InterPro" id="IPR001650">
    <property type="entry name" value="Helicase_C-like"/>
</dbReference>
<proteinExistence type="inferred from homology"/>
<feature type="region of interest" description="Disordered" evidence="6">
    <location>
        <begin position="540"/>
        <end position="606"/>
    </location>
</feature>
<dbReference type="PANTHER" id="PTHR12131">
    <property type="entry name" value="ATP-DEPENDENT RNA AND DNA HELICASE"/>
    <property type="match status" value="1"/>
</dbReference>
<dbReference type="InterPro" id="IPR050699">
    <property type="entry name" value="RNA-DNA_Helicase"/>
</dbReference>
<evidence type="ECO:0000256" key="6">
    <source>
        <dbReference type="SAM" id="MobiDB-lite"/>
    </source>
</evidence>
<evidence type="ECO:0000259" key="7">
    <source>
        <dbReference type="PROSITE" id="PS51192"/>
    </source>
</evidence>
<feature type="compositionally biased region" description="Low complexity" evidence="6">
    <location>
        <begin position="118"/>
        <end position="128"/>
    </location>
</feature>
<dbReference type="GO" id="GO:0070478">
    <property type="term" value="P:nuclear-transcribed mRNA catabolic process, 3'-5' exonucleolytic nonsense-mediated decay"/>
    <property type="evidence" value="ECO:0007669"/>
    <property type="project" value="TreeGrafter"/>
</dbReference>
<gene>
    <name evidence="9" type="ORF">HKI87_03g21850</name>
</gene>
<dbReference type="Pfam" id="PF00271">
    <property type="entry name" value="Helicase_C"/>
    <property type="match status" value="1"/>
</dbReference>
<dbReference type="SMART" id="SM00490">
    <property type="entry name" value="HELICc"/>
    <property type="match status" value="1"/>
</dbReference>
<keyword evidence="4 9" id="KW-0347">Helicase</keyword>
<dbReference type="InterPro" id="IPR011545">
    <property type="entry name" value="DEAD/DEAH_box_helicase_dom"/>
</dbReference>
<evidence type="ECO:0000256" key="4">
    <source>
        <dbReference type="ARBA" id="ARBA00022806"/>
    </source>
</evidence>
<dbReference type="Pfam" id="PF08148">
    <property type="entry name" value="DSHCT"/>
    <property type="match status" value="1"/>
</dbReference>
<dbReference type="Gene3D" id="1.10.3380.30">
    <property type="match status" value="2"/>
</dbReference>
<feature type="compositionally biased region" description="Low complexity" evidence="6">
    <location>
        <begin position="586"/>
        <end position="597"/>
    </location>
</feature>
<keyword evidence="2" id="KW-0547">Nucleotide-binding</keyword>
<feature type="region of interest" description="Disordered" evidence="6">
    <location>
        <begin position="178"/>
        <end position="198"/>
    </location>
</feature>
<dbReference type="Pfam" id="PF21408">
    <property type="entry name" value="MTR4-like_stalk"/>
    <property type="match status" value="1"/>
</dbReference>
<evidence type="ECO:0000256" key="2">
    <source>
        <dbReference type="ARBA" id="ARBA00022741"/>
    </source>
</evidence>
<dbReference type="EMBL" id="CP151503">
    <property type="protein sequence ID" value="WZN60651.1"/>
    <property type="molecule type" value="Genomic_DNA"/>
</dbReference>
<dbReference type="Proteomes" id="UP001472866">
    <property type="component" value="Chromosome 03"/>
</dbReference>
<dbReference type="InterPro" id="IPR014001">
    <property type="entry name" value="Helicase_ATP-bd"/>
</dbReference>
<keyword evidence="10" id="KW-1185">Reference proteome</keyword>
<protein>
    <submittedName>
        <fullName evidence="9">ATP-dependent RNA helicase</fullName>
    </submittedName>
</protein>
<name>A0AAX4P3S1_9CHLO</name>
<sequence length="1344" mass="148601">MAPFRDGSLEDFEARYLDLLEDPGLCTIPAGTLDAIAKGTGGDYREKLWRYPSAPQVPVETTYDLRTLELGCAISESRGGGVAGTSGSGLNAALDLAVREEERSTKHGRISQGRRAFASSATASSTTAGEAGEWLKELRSSLDTGAGLFAQAPSLRRSVWCNDAVQQQRLALEKEEDLGAVEVGAQPPSAGEREEDGVEADREGAVASFRDVFSNKNFSTALEDFIGATGKAGEEEGEDDGEGEGGLSEAERRRRAPYAIDSSDPSVFGNDSELEKLMDHLDKHDDFWFHAKQVGQKKSRKQWAVTERIENLDEVYAKAVTDPAITFPFELDGFQKEAIIHLERNESVFVAAHTSAGKTVCAEYAFALAAKHCSRAVYTSPIKTISNQKFRDFTDSGFDVGLLTGDVSIKPEASSLIMTTEILRSMLYRGANAIRDIEWVIFDEVHYINDLERGVVWEEVIIMLPETVNIVCLSATVPNVVEFADWIGRTKRQRIYITGTMKRPVPLEHNMYYKEELYKVCEGTSFSTAGYKKLSLAHKQENAPKKLPPSAGKGQAGRGQPGGVRGGRGGAGRGGRGGRGGGPNSQQRAPQRAHQQQKFSKGRNLNNERTQLGKLLGILKKEDLLPTIIFAFSKKRCNILAEYIRSRDMTTAEEKGEIHMFCSRSFSRLAGTDRNLPQINRVQDLLKKGIGVHHSGLLPIVREVVEMLFCKGLVKILFSTETFAMGVNAPARSVVFHSLRKHDGQSFRTLLSGEYTQMAGRAGRRGLDKFGTVIVACWEDIPGELELKKLLTGSATRLQSKFRLTYNMILNLLRVDEMKIEDMIRRSFGEFHAQAALPSAKALLKRANKACTSLDLVEWPIDKGSFEEEEVNEYATCVNEAGEIGRYLMGKVQESHSSSALLGRGKPVLYYKSESGDVPQIALICEAKTAPQKIGALGKSRKTLTLFVLHNESMPMDEVVSKLEETNEKLSRVSQKDRDSGGGAVMYSKKAPKMYHTQVFAQHLPVTRETKGRVWSLLEAPAEDVLVLLRGDMAGFDGRAVLADDMGMIGETIDFLSRTWGSFLGGGEDLLLSAKSDLRLQDIDDIQYYMKLTELVGQIRGFRCNASSRLFEQFRIIQAKLKIGQRISELRHKLSDASLHQMPEFHQRIAVLQTFGYVTAPHQLVAMKGRVGAELQSCDELLATEMIFRGLLSSLRPEEAIALMSALVFQGKEGPGDDEDLGDLPVALQDKIQDLRDLALELGEAQKLCGMELPPEDYVRGALSMGLVWVTYEWALGKEFKEICEGTEVMEGTIVRTIIRLEECCREFKDAARVMGNPSLLKLMEEASFMIKRDVIFAASLYVV</sequence>
<dbReference type="PROSITE" id="PS51194">
    <property type="entry name" value="HELICASE_CTER"/>
    <property type="match status" value="1"/>
</dbReference>
<dbReference type="PROSITE" id="PS51192">
    <property type="entry name" value="HELICASE_ATP_BIND_1"/>
    <property type="match status" value="1"/>
</dbReference>
<comment type="similarity">
    <text evidence="1">Belongs to the helicase family. SKI2 subfamily.</text>
</comment>
<feature type="compositionally biased region" description="Gly residues" evidence="6">
    <location>
        <begin position="554"/>
        <end position="583"/>
    </location>
</feature>
<dbReference type="InterPro" id="IPR048392">
    <property type="entry name" value="MTR4-like_stalk"/>
</dbReference>
<dbReference type="GO" id="GO:0016787">
    <property type="term" value="F:hydrolase activity"/>
    <property type="evidence" value="ECO:0007669"/>
    <property type="project" value="UniProtKB-KW"/>
</dbReference>
<feature type="domain" description="Helicase ATP-binding" evidence="7">
    <location>
        <begin position="339"/>
        <end position="495"/>
    </location>
</feature>
<dbReference type="InterPro" id="IPR012961">
    <property type="entry name" value="Ski2/MTR4_C"/>
</dbReference>
<dbReference type="Pfam" id="PF00270">
    <property type="entry name" value="DEAD"/>
    <property type="match status" value="1"/>
</dbReference>
<evidence type="ECO:0000313" key="9">
    <source>
        <dbReference type="EMBL" id="WZN60651.1"/>
    </source>
</evidence>
<dbReference type="FunFam" id="3.40.50.300:FF:000987">
    <property type="entry name" value="DEAD/DEAH box RNA helicase"/>
    <property type="match status" value="1"/>
</dbReference>
<dbReference type="GO" id="GO:0005524">
    <property type="term" value="F:ATP binding"/>
    <property type="evidence" value="ECO:0007669"/>
    <property type="project" value="UniProtKB-KW"/>
</dbReference>
<feature type="region of interest" description="Disordered" evidence="6">
    <location>
        <begin position="103"/>
        <end position="130"/>
    </location>
</feature>
<evidence type="ECO:0000256" key="5">
    <source>
        <dbReference type="ARBA" id="ARBA00022840"/>
    </source>
</evidence>
<dbReference type="GO" id="GO:0004386">
    <property type="term" value="F:helicase activity"/>
    <property type="evidence" value="ECO:0007669"/>
    <property type="project" value="UniProtKB-KW"/>
</dbReference>
<dbReference type="SUPFAM" id="SSF52540">
    <property type="entry name" value="P-loop containing nucleoside triphosphate hydrolases"/>
    <property type="match status" value="1"/>
</dbReference>
<dbReference type="FunFam" id="3.40.50.300:FF:000354">
    <property type="entry name" value="ATP-dependent RNA helicase SKI2"/>
    <property type="match status" value="1"/>
</dbReference>
<dbReference type="SMART" id="SM01142">
    <property type="entry name" value="DSHCT"/>
    <property type="match status" value="1"/>
</dbReference>
<evidence type="ECO:0000259" key="8">
    <source>
        <dbReference type="PROSITE" id="PS51194"/>
    </source>
</evidence>
<dbReference type="SMART" id="SM00487">
    <property type="entry name" value="DEXDc"/>
    <property type="match status" value="1"/>
</dbReference>
<evidence type="ECO:0000256" key="3">
    <source>
        <dbReference type="ARBA" id="ARBA00022801"/>
    </source>
</evidence>
<feature type="domain" description="Helicase C-terminal" evidence="8">
    <location>
        <begin position="611"/>
        <end position="813"/>
    </location>
</feature>
<keyword evidence="3" id="KW-0378">Hydrolase</keyword>
<reference evidence="9 10" key="1">
    <citation type="submission" date="2024-03" db="EMBL/GenBank/DDBJ databases">
        <title>Complete genome sequence of the green alga Chloropicon roscoffensis RCC1871.</title>
        <authorList>
            <person name="Lemieux C."/>
            <person name="Pombert J.-F."/>
            <person name="Otis C."/>
            <person name="Turmel M."/>
        </authorList>
    </citation>
    <scope>NUCLEOTIDE SEQUENCE [LARGE SCALE GENOMIC DNA]</scope>
    <source>
        <strain evidence="9 10">RCC1871</strain>
    </source>
</reference>
<feature type="region of interest" description="Disordered" evidence="6">
    <location>
        <begin position="230"/>
        <end position="265"/>
    </location>
</feature>
<dbReference type="InterPro" id="IPR027417">
    <property type="entry name" value="P-loop_NTPase"/>
</dbReference>
<evidence type="ECO:0000256" key="1">
    <source>
        <dbReference type="ARBA" id="ARBA00010140"/>
    </source>
</evidence>